<evidence type="ECO:0008006" key="4">
    <source>
        <dbReference type="Google" id="ProtNLM"/>
    </source>
</evidence>
<keyword evidence="1" id="KW-1133">Transmembrane helix</keyword>
<organism evidence="2 3">
    <name type="scientific">Pristionchus fissidentatus</name>
    <dbReference type="NCBI Taxonomy" id="1538716"/>
    <lineage>
        <taxon>Eukaryota</taxon>
        <taxon>Metazoa</taxon>
        <taxon>Ecdysozoa</taxon>
        <taxon>Nematoda</taxon>
        <taxon>Chromadorea</taxon>
        <taxon>Rhabditida</taxon>
        <taxon>Rhabditina</taxon>
        <taxon>Diplogasteromorpha</taxon>
        <taxon>Diplogasteroidea</taxon>
        <taxon>Neodiplogasteridae</taxon>
        <taxon>Pristionchus</taxon>
    </lineage>
</organism>
<evidence type="ECO:0000313" key="3">
    <source>
        <dbReference type="Proteomes" id="UP001432322"/>
    </source>
</evidence>
<keyword evidence="3" id="KW-1185">Reference proteome</keyword>
<comment type="caution">
    <text evidence="2">The sequence shown here is derived from an EMBL/GenBank/DDBJ whole genome shotgun (WGS) entry which is preliminary data.</text>
</comment>
<evidence type="ECO:0000313" key="2">
    <source>
        <dbReference type="EMBL" id="GMT31431.1"/>
    </source>
</evidence>
<sequence>MGFSIRALITWSLLSLNIVFIVLYLDGNLGEIPVVFFIAMWILDILLLVGDIYYIYENKPEANDWRSYLFHLRGFFSLALIVLLKFAFELLYFFRTIWKKEINIVVLMLPIWTGLGFVIFELYSNCYNAHQSFGQRLAAAAVKPVGEPQESASGRFLDDRMDLSSTMADTTTD</sequence>
<dbReference type="Proteomes" id="UP001432322">
    <property type="component" value="Unassembled WGS sequence"/>
</dbReference>
<keyword evidence="1" id="KW-0812">Transmembrane</keyword>
<feature type="transmembrane region" description="Helical" evidence="1">
    <location>
        <begin position="68"/>
        <end position="92"/>
    </location>
</feature>
<keyword evidence="1" id="KW-0472">Membrane</keyword>
<feature type="transmembrane region" description="Helical" evidence="1">
    <location>
        <begin position="104"/>
        <end position="123"/>
    </location>
</feature>
<protein>
    <recommendedName>
        <fullName evidence="4">Transmembrane protein</fullName>
    </recommendedName>
</protein>
<gene>
    <name evidence="2" type="ORF">PFISCL1PPCAC_22728</name>
</gene>
<proteinExistence type="predicted"/>
<dbReference type="EMBL" id="BTSY01000006">
    <property type="protein sequence ID" value="GMT31431.1"/>
    <property type="molecule type" value="Genomic_DNA"/>
</dbReference>
<feature type="transmembrane region" description="Helical" evidence="1">
    <location>
        <begin position="6"/>
        <end position="25"/>
    </location>
</feature>
<reference evidence="2" key="1">
    <citation type="submission" date="2023-10" db="EMBL/GenBank/DDBJ databases">
        <title>Genome assembly of Pristionchus species.</title>
        <authorList>
            <person name="Yoshida K."/>
            <person name="Sommer R.J."/>
        </authorList>
    </citation>
    <scope>NUCLEOTIDE SEQUENCE</scope>
    <source>
        <strain evidence="2">RS5133</strain>
    </source>
</reference>
<evidence type="ECO:0000256" key="1">
    <source>
        <dbReference type="SAM" id="Phobius"/>
    </source>
</evidence>
<dbReference type="AlphaFoldDB" id="A0AAV5WKH1"/>
<feature type="transmembrane region" description="Helical" evidence="1">
    <location>
        <begin position="32"/>
        <end position="56"/>
    </location>
</feature>
<accession>A0AAV5WKH1</accession>
<name>A0AAV5WKH1_9BILA</name>